<keyword evidence="2" id="KW-1003">Cell membrane</keyword>
<feature type="transmembrane region" description="Helical" evidence="6">
    <location>
        <begin position="44"/>
        <end position="65"/>
    </location>
</feature>
<comment type="subcellular location">
    <subcellularLocation>
        <location evidence="1">Cell membrane</location>
        <topology evidence="1">Multi-pass membrane protein</topology>
    </subcellularLocation>
</comment>
<reference evidence="8 9" key="1">
    <citation type="submission" date="2024-10" db="EMBL/GenBank/DDBJ databases">
        <authorList>
            <person name="Topkara A.R."/>
            <person name="Saygin H."/>
        </authorList>
    </citation>
    <scope>NUCLEOTIDE SEQUENCE [LARGE SCALE GENOMIC DNA]</scope>
    <source>
        <strain evidence="8 9">M3C6</strain>
    </source>
</reference>
<sequence length="316" mass="32679">MTHLADPPVIPHKPLDHVSGSTDSTFSRLLRFALANLRRRPERALLSVLGIGLAIAAVVVVRTIAAGHQDAGVAAVTRAVDGAPYWVVPDGGVRYGSGALVPTGPLAELNVPPGWNIDITRDGGSGWATLTTDATPDEVAAATGLRVVSDPAIAPIPGQGGLIYATRNDAGRGSFVGFEQKYAALLGGQVESSVLGLIGQAGLVLGFVIAVTGFMASVHERRREFGIMSSVGLSDEVLYFFMVESLLVFAAAYLVGVLAGGVVVAVLLPAFFGLGAWLTAAGLVAMYLPALGIVAALVPVHRLLQQRPVALLVEHA</sequence>
<keyword evidence="9" id="KW-1185">Reference proteome</keyword>
<dbReference type="PANTHER" id="PTHR43738:SF2">
    <property type="entry name" value="ABC TRANSPORTER PERMEASE"/>
    <property type="match status" value="1"/>
</dbReference>
<dbReference type="Proteomes" id="UP001603978">
    <property type="component" value="Unassembled WGS sequence"/>
</dbReference>
<keyword evidence="4 6" id="KW-1133">Transmembrane helix</keyword>
<evidence type="ECO:0000256" key="4">
    <source>
        <dbReference type="ARBA" id="ARBA00022989"/>
    </source>
</evidence>
<evidence type="ECO:0000313" key="8">
    <source>
        <dbReference type="EMBL" id="MFG1708211.1"/>
    </source>
</evidence>
<dbReference type="RefSeq" id="WP_393172448.1">
    <property type="nucleotide sequence ID" value="NZ_JBICRM010000026.1"/>
</dbReference>
<keyword evidence="5 6" id="KW-0472">Membrane</keyword>
<evidence type="ECO:0000256" key="1">
    <source>
        <dbReference type="ARBA" id="ARBA00004651"/>
    </source>
</evidence>
<accession>A0ABW7ALH4</accession>
<evidence type="ECO:0000259" key="7">
    <source>
        <dbReference type="Pfam" id="PF02687"/>
    </source>
</evidence>
<evidence type="ECO:0000256" key="2">
    <source>
        <dbReference type="ARBA" id="ARBA00022475"/>
    </source>
</evidence>
<feature type="transmembrane region" description="Helical" evidence="6">
    <location>
        <begin position="274"/>
        <end position="298"/>
    </location>
</feature>
<name>A0ABW7ALH4_9ACTN</name>
<dbReference type="PANTHER" id="PTHR43738">
    <property type="entry name" value="ABC TRANSPORTER, MEMBRANE PROTEIN"/>
    <property type="match status" value="1"/>
</dbReference>
<keyword evidence="3 6" id="KW-0812">Transmembrane</keyword>
<evidence type="ECO:0000256" key="3">
    <source>
        <dbReference type="ARBA" id="ARBA00022692"/>
    </source>
</evidence>
<comment type="caution">
    <text evidence="8">The sequence shown here is derived from an EMBL/GenBank/DDBJ whole genome shotgun (WGS) entry which is preliminary data.</text>
</comment>
<evidence type="ECO:0000256" key="5">
    <source>
        <dbReference type="ARBA" id="ARBA00023136"/>
    </source>
</evidence>
<dbReference type="InterPro" id="IPR003838">
    <property type="entry name" value="ABC3_permease_C"/>
</dbReference>
<proteinExistence type="predicted"/>
<feature type="transmembrane region" description="Helical" evidence="6">
    <location>
        <begin position="237"/>
        <end position="268"/>
    </location>
</feature>
<gene>
    <name evidence="8" type="ORF">ACFLIM_33885</name>
</gene>
<feature type="domain" description="ABC3 transporter permease C-terminal" evidence="7">
    <location>
        <begin position="202"/>
        <end position="294"/>
    </location>
</feature>
<feature type="transmembrane region" description="Helical" evidence="6">
    <location>
        <begin position="194"/>
        <end position="216"/>
    </location>
</feature>
<dbReference type="InterPro" id="IPR051125">
    <property type="entry name" value="ABC-4/HrtB_transporter"/>
</dbReference>
<evidence type="ECO:0000313" key="9">
    <source>
        <dbReference type="Proteomes" id="UP001603978"/>
    </source>
</evidence>
<organism evidence="8 9">
    <name type="scientific">Nonomuraea marmarensis</name>
    <dbReference type="NCBI Taxonomy" id="3351344"/>
    <lineage>
        <taxon>Bacteria</taxon>
        <taxon>Bacillati</taxon>
        <taxon>Actinomycetota</taxon>
        <taxon>Actinomycetes</taxon>
        <taxon>Streptosporangiales</taxon>
        <taxon>Streptosporangiaceae</taxon>
        <taxon>Nonomuraea</taxon>
    </lineage>
</organism>
<dbReference type="Pfam" id="PF02687">
    <property type="entry name" value="FtsX"/>
    <property type="match status" value="1"/>
</dbReference>
<evidence type="ECO:0000256" key="6">
    <source>
        <dbReference type="SAM" id="Phobius"/>
    </source>
</evidence>
<protein>
    <submittedName>
        <fullName evidence="8">FtsX-like permease family protein</fullName>
    </submittedName>
</protein>
<dbReference type="EMBL" id="JBICRM010000026">
    <property type="protein sequence ID" value="MFG1708211.1"/>
    <property type="molecule type" value="Genomic_DNA"/>
</dbReference>